<keyword evidence="4" id="KW-0411">Iron-sulfur</keyword>
<dbReference type="InterPro" id="IPR018967">
    <property type="entry name" value="FeS-contain_CDGSH-typ"/>
</dbReference>
<evidence type="ECO:0000256" key="4">
    <source>
        <dbReference type="ARBA" id="ARBA00023014"/>
    </source>
</evidence>
<evidence type="ECO:0000256" key="6">
    <source>
        <dbReference type="SAM" id="SignalP"/>
    </source>
</evidence>
<dbReference type="AlphaFoldDB" id="A0AAD3H141"/>
<evidence type="ECO:0000313" key="9">
    <source>
        <dbReference type="Proteomes" id="UP001054902"/>
    </source>
</evidence>
<keyword evidence="9" id="KW-1185">Reference proteome</keyword>
<dbReference type="Gene3D" id="3.40.5.90">
    <property type="entry name" value="CDGSH iron-sulfur domain, mitoNEET-type"/>
    <property type="match status" value="1"/>
</dbReference>
<dbReference type="PANTHER" id="PTHR13680">
    <property type="entry name" value="CDGSH IRON-SULFUR DOMAIN-CONTAINING PROTEIN 1"/>
    <property type="match status" value="1"/>
</dbReference>
<dbReference type="InterPro" id="IPR045131">
    <property type="entry name" value="CISD1/2"/>
</dbReference>
<dbReference type="GO" id="GO:0010506">
    <property type="term" value="P:regulation of autophagy"/>
    <property type="evidence" value="ECO:0007669"/>
    <property type="project" value="InterPro"/>
</dbReference>
<protein>
    <submittedName>
        <fullName evidence="8">Iron-sulfur domain-containing NEET-like protein</fullName>
    </submittedName>
</protein>
<keyword evidence="3" id="KW-0408">Iron</keyword>
<gene>
    <name evidence="8" type="ORF">CTEN210_03246</name>
</gene>
<keyword evidence="6" id="KW-0732">Signal</keyword>
<feature type="chain" id="PRO_5041905338" evidence="6">
    <location>
        <begin position="16"/>
        <end position="99"/>
    </location>
</feature>
<dbReference type="GO" id="GO:0046872">
    <property type="term" value="F:metal ion binding"/>
    <property type="evidence" value="ECO:0007669"/>
    <property type="project" value="UniProtKB-KW"/>
</dbReference>
<reference evidence="8 9" key="1">
    <citation type="journal article" date="2021" name="Sci. Rep.">
        <title>The genome of the diatom Chaetoceros tenuissimus carries an ancient integrated fragment of an extant virus.</title>
        <authorList>
            <person name="Hongo Y."/>
            <person name="Kimura K."/>
            <person name="Takaki Y."/>
            <person name="Yoshida Y."/>
            <person name="Baba S."/>
            <person name="Kobayashi G."/>
            <person name="Nagasaki K."/>
            <person name="Hano T."/>
            <person name="Tomaru Y."/>
        </authorList>
    </citation>
    <scope>NUCLEOTIDE SEQUENCE [LARGE SCALE GENOMIC DNA]</scope>
    <source>
        <strain evidence="8 9">NIES-3715</strain>
    </source>
</reference>
<evidence type="ECO:0000256" key="1">
    <source>
        <dbReference type="ARBA" id="ARBA00022714"/>
    </source>
</evidence>
<dbReference type="SMART" id="SM00704">
    <property type="entry name" value="ZnF_CDGSH"/>
    <property type="match status" value="1"/>
</dbReference>
<dbReference type="InterPro" id="IPR042216">
    <property type="entry name" value="MitoNEET_CISD"/>
</dbReference>
<dbReference type="Proteomes" id="UP001054902">
    <property type="component" value="Unassembled WGS sequence"/>
</dbReference>
<feature type="signal peptide" evidence="6">
    <location>
        <begin position="1"/>
        <end position="15"/>
    </location>
</feature>
<accession>A0AAD3H141</accession>
<feature type="domain" description="Iron-binding zinc finger CDGSH type" evidence="7">
    <location>
        <begin position="46"/>
        <end position="83"/>
    </location>
</feature>
<name>A0AAD3H141_9STRA</name>
<evidence type="ECO:0000313" key="8">
    <source>
        <dbReference type="EMBL" id="GFH46772.1"/>
    </source>
</evidence>
<dbReference type="GO" id="GO:0005741">
    <property type="term" value="C:mitochondrial outer membrane"/>
    <property type="evidence" value="ECO:0007669"/>
    <property type="project" value="TreeGrafter"/>
</dbReference>
<evidence type="ECO:0000256" key="2">
    <source>
        <dbReference type="ARBA" id="ARBA00022723"/>
    </source>
</evidence>
<organism evidence="8 9">
    <name type="scientific">Chaetoceros tenuissimus</name>
    <dbReference type="NCBI Taxonomy" id="426638"/>
    <lineage>
        <taxon>Eukaryota</taxon>
        <taxon>Sar</taxon>
        <taxon>Stramenopiles</taxon>
        <taxon>Ochrophyta</taxon>
        <taxon>Bacillariophyta</taxon>
        <taxon>Coscinodiscophyceae</taxon>
        <taxon>Chaetocerotophycidae</taxon>
        <taxon>Chaetocerotales</taxon>
        <taxon>Chaetocerotaceae</taxon>
        <taxon>Chaetoceros</taxon>
    </lineage>
</organism>
<keyword evidence="1" id="KW-0001">2Fe-2S</keyword>
<dbReference type="Pfam" id="PF09360">
    <property type="entry name" value="zf-CDGSH"/>
    <property type="match status" value="1"/>
</dbReference>
<dbReference type="GO" id="GO:0051537">
    <property type="term" value="F:2 iron, 2 sulfur cluster binding"/>
    <property type="evidence" value="ECO:0007669"/>
    <property type="project" value="UniProtKB-KW"/>
</dbReference>
<comment type="caution">
    <text evidence="8">The sequence shown here is derived from an EMBL/GenBank/DDBJ whole genome shotgun (WGS) entry which is preliminary data.</text>
</comment>
<evidence type="ECO:0000256" key="3">
    <source>
        <dbReference type="ARBA" id="ARBA00023004"/>
    </source>
</evidence>
<keyword evidence="2" id="KW-0479">Metal-binding</keyword>
<proteinExistence type="predicted"/>
<evidence type="ECO:0000256" key="5">
    <source>
        <dbReference type="ARBA" id="ARBA00034078"/>
    </source>
</evidence>
<evidence type="ECO:0000259" key="7">
    <source>
        <dbReference type="SMART" id="SM00704"/>
    </source>
</evidence>
<comment type="cofactor">
    <cofactor evidence="5">
        <name>[2Fe-2S] cluster</name>
        <dbReference type="ChEBI" id="CHEBI:190135"/>
    </cofactor>
</comment>
<sequence>MKLTVFALTIATATAFTTPLATGRTSTAIFAEDAKINNMIDLDSPKVVNTDTLEAGEKKVYCRCWKSGTFPLCDAAHVEHNKACGDNVGPLIVDAAKAE</sequence>
<dbReference type="EMBL" id="BLLK01000022">
    <property type="protein sequence ID" value="GFH46772.1"/>
    <property type="molecule type" value="Genomic_DNA"/>
</dbReference>
<dbReference type="PANTHER" id="PTHR13680:SF5">
    <property type="entry name" value="CDGSH IRON-SULFUR DOMAIN-CONTAINING PROTEIN 1"/>
    <property type="match status" value="1"/>
</dbReference>